<protein>
    <submittedName>
        <fullName evidence="1">Uncharacterized protein</fullName>
    </submittedName>
</protein>
<accession>A0AAN7ZAR7</accession>
<dbReference type="AlphaFoldDB" id="A0AAN7ZAR7"/>
<dbReference type="Proteomes" id="UP001305414">
    <property type="component" value="Unassembled WGS sequence"/>
</dbReference>
<proteinExistence type="predicted"/>
<dbReference type="EMBL" id="JAWHQM010000071">
    <property type="protein sequence ID" value="KAK5636512.1"/>
    <property type="molecule type" value="Genomic_DNA"/>
</dbReference>
<evidence type="ECO:0000313" key="1">
    <source>
        <dbReference type="EMBL" id="KAK5636512.1"/>
    </source>
</evidence>
<comment type="caution">
    <text evidence="1">The sequence shown here is derived from an EMBL/GenBank/DDBJ whole genome shotgun (WGS) entry which is preliminary data.</text>
</comment>
<reference evidence="1 2" key="1">
    <citation type="submission" date="2023-10" db="EMBL/GenBank/DDBJ databases">
        <title>Draft genome sequence of Xylaria bambusicola isolate GMP-LS, the root and basal stem rot pathogen of sugarcane in Indonesia.</title>
        <authorList>
            <person name="Selvaraj P."/>
            <person name="Muralishankar V."/>
            <person name="Muruganantham S."/>
            <person name="Sp S."/>
            <person name="Haryani S."/>
            <person name="Lau K.J.X."/>
            <person name="Naqvi N.I."/>
        </authorList>
    </citation>
    <scope>NUCLEOTIDE SEQUENCE [LARGE SCALE GENOMIC DNA]</scope>
    <source>
        <strain evidence="1">GMP-LS</strain>
    </source>
</reference>
<keyword evidence="2" id="KW-1185">Reference proteome</keyword>
<name>A0AAN7ZAR7_9PEZI</name>
<organism evidence="1 2">
    <name type="scientific">Xylaria bambusicola</name>
    <dbReference type="NCBI Taxonomy" id="326684"/>
    <lineage>
        <taxon>Eukaryota</taxon>
        <taxon>Fungi</taxon>
        <taxon>Dikarya</taxon>
        <taxon>Ascomycota</taxon>
        <taxon>Pezizomycotina</taxon>
        <taxon>Sordariomycetes</taxon>
        <taxon>Xylariomycetidae</taxon>
        <taxon>Xylariales</taxon>
        <taxon>Xylariaceae</taxon>
        <taxon>Xylaria</taxon>
    </lineage>
</organism>
<evidence type="ECO:0000313" key="2">
    <source>
        <dbReference type="Proteomes" id="UP001305414"/>
    </source>
</evidence>
<gene>
    <name evidence="1" type="ORF">RRF57_012224</name>
</gene>
<sequence length="80" mass="9425">MEMERVLAEPMFDAPMPYVLVTERAVRGEEKVGYWGKEGRFEVQRRIQEEDGWPVTPRSRHQEHEIVNIEHFREVGQSGA</sequence>